<dbReference type="SUPFAM" id="SSF55073">
    <property type="entry name" value="Nucleotide cyclase"/>
    <property type="match status" value="1"/>
</dbReference>
<dbReference type="PANTHER" id="PTHR44757">
    <property type="entry name" value="DIGUANYLATE CYCLASE DGCP"/>
    <property type="match status" value="1"/>
</dbReference>
<feature type="domain" description="GGDEF" evidence="4">
    <location>
        <begin position="414"/>
        <end position="547"/>
    </location>
</feature>
<dbReference type="SUPFAM" id="SSF55785">
    <property type="entry name" value="PYP-like sensor domain (PAS domain)"/>
    <property type="match status" value="2"/>
</dbReference>
<dbReference type="EMBL" id="JBAKBA010000009">
    <property type="protein sequence ID" value="MEL0658657.1"/>
    <property type="molecule type" value="Genomic_DNA"/>
</dbReference>
<evidence type="ECO:0000259" key="4">
    <source>
        <dbReference type="PROSITE" id="PS50887"/>
    </source>
</evidence>
<keyword evidence="5" id="KW-0548">Nucleotidyltransferase</keyword>
<dbReference type="PROSITE" id="PS50112">
    <property type="entry name" value="PAS"/>
    <property type="match status" value="1"/>
</dbReference>
<accession>A0ABU9HAI0</accession>
<feature type="transmembrane region" description="Helical" evidence="1">
    <location>
        <begin position="93"/>
        <end position="111"/>
    </location>
</feature>
<dbReference type="Pfam" id="PF08448">
    <property type="entry name" value="PAS_4"/>
    <property type="match status" value="1"/>
</dbReference>
<protein>
    <submittedName>
        <fullName evidence="5">Diguanylate cyclase</fullName>
        <ecNumber evidence="5">2.7.7.65</ecNumber>
    </submittedName>
</protein>
<organism evidence="5 6">
    <name type="scientific">Psychromonas arctica</name>
    <dbReference type="NCBI Taxonomy" id="168275"/>
    <lineage>
        <taxon>Bacteria</taxon>
        <taxon>Pseudomonadati</taxon>
        <taxon>Pseudomonadota</taxon>
        <taxon>Gammaproteobacteria</taxon>
        <taxon>Alteromonadales</taxon>
        <taxon>Psychromonadaceae</taxon>
        <taxon>Psychromonas</taxon>
    </lineage>
</organism>
<dbReference type="InterPro" id="IPR013656">
    <property type="entry name" value="PAS_4"/>
</dbReference>
<keyword evidence="1" id="KW-0472">Membrane</keyword>
<dbReference type="InterPro" id="IPR052155">
    <property type="entry name" value="Biofilm_reg_signaling"/>
</dbReference>
<dbReference type="InterPro" id="IPR000700">
    <property type="entry name" value="PAS-assoc_C"/>
</dbReference>
<reference evidence="5 6" key="1">
    <citation type="submission" date="2024-02" db="EMBL/GenBank/DDBJ databases">
        <title>Bacteria isolated from the canopy kelp, Nereocystis luetkeana.</title>
        <authorList>
            <person name="Pfister C.A."/>
            <person name="Younker I.T."/>
            <person name="Light S.H."/>
        </authorList>
    </citation>
    <scope>NUCLEOTIDE SEQUENCE [LARGE SCALE GENOMIC DNA]</scope>
    <source>
        <strain evidence="5 6">TI.2.07</strain>
    </source>
</reference>
<dbReference type="SMART" id="SM00086">
    <property type="entry name" value="PAC"/>
    <property type="match status" value="2"/>
</dbReference>
<evidence type="ECO:0000313" key="6">
    <source>
        <dbReference type="Proteomes" id="UP001366060"/>
    </source>
</evidence>
<dbReference type="Pfam" id="PF13426">
    <property type="entry name" value="PAS_9"/>
    <property type="match status" value="1"/>
</dbReference>
<dbReference type="PROSITE" id="PS50113">
    <property type="entry name" value="PAC"/>
    <property type="match status" value="2"/>
</dbReference>
<dbReference type="Pfam" id="PF00990">
    <property type="entry name" value="GGDEF"/>
    <property type="match status" value="1"/>
</dbReference>
<evidence type="ECO:0000259" key="3">
    <source>
        <dbReference type="PROSITE" id="PS50113"/>
    </source>
</evidence>
<dbReference type="Gene3D" id="3.30.450.20">
    <property type="entry name" value="PAS domain"/>
    <property type="match status" value="2"/>
</dbReference>
<feature type="transmembrane region" description="Helical" evidence="1">
    <location>
        <begin position="50"/>
        <end position="81"/>
    </location>
</feature>
<dbReference type="PROSITE" id="PS50887">
    <property type="entry name" value="GGDEF"/>
    <property type="match status" value="1"/>
</dbReference>
<dbReference type="InterPro" id="IPR035965">
    <property type="entry name" value="PAS-like_dom_sf"/>
</dbReference>
<dbReference type="GO" id="GO:0052621">
    <property type="term" value="F:diguanylate cyclase activity"/>
    <property type="evidence" value="ECO:0007669"/>
    <property type="project" value="UniProtKB-EC"/>
</dbReference>
<gene>
    <name evidence="5" type="ORF">V6255_05825</name>
</gene>
<dbReference type="InterPro" id="IPR029787">
    <property type="entry name" value="Nucleotide_cyclase"/>
</dbReference>
<dbReference type="InterPro" id="IPR001610">
    <property type="entry name" value="PAC"/>
</dbReference>
<sequence length="549" mass="62625">MKNINIGNAQYLFSRHVKHLVIALTLIFFASLLLIWSLQSIEKDITWFVFYPAVILATLYGGISAGFITTLLTPFTLFFIWPLISTYSLINNIWDIMEVFLFIIICSYISYQHGLLQRNKAQLKQSKSEHQADQQEHQFFTKLIHSMPNMIGYWDKELNCQFANKAFSEWHTQHPKDIIGLSFKELAGEELYRLNEPYINNVLTGKAQRFERILKKTDGSTGTILAQYIPDFDSDGSVKGFAIQSSEVTELKETEAQLKLATCVFDSTINGILITDVNGVILSVNPAFTHITGYSAKETIGLTPHILKSYRQNKDFYISLWAELKERGKWSGKIWNRRKSGDVFLAQMDINMVKDEEGKTIRYVSVFSDITDLWHKDESLKHLAFYDALTDLPNRTLLMERLGQKIISNQRRQNRLAVMFLDLDGFKLVNDTFGHNIGDELLRTIASRLLVLVRESDIVARLGGDEFIFVVDNTTQKEEVLELAERIISSIKDPIEINGHHLQVGSSIGISMFPDDGGTSKELIEKADQAMYKSKVLGQEAIHFYTSCS</sequence>
<keyword evidence="5" id="KW-0808">Transferase</keyword>
<evidence type="ECO:0000313" key="5">
    <source>
        <dbReference type="EMBL" id="MEL0658657.1"/>
    </source>
</evidence>
<dbReference type="Proteomes" id="UP001366060">
    <property type="component" value="Unassembled WGS sequence"/>
</dbReference>
<dbReference type="CDD" id="cd01949">
    <property type="entry name" value="GGDEF"/>
    <property type="match status" value="1"/>
</dbReference>
<dbReference type="CDD" id="cd00130">
    <property type="entry name" value="PAS"/>
    <property type="match status" value="2"/>
</dbReference>
<dbReference type="EC" id="2.7.7.65" evidence="5"/>
<dbReference type="SMART" id="SM00267">
    <property type="entry name" value="GGDEF"/>
    <property type="match status" value="1"/>
</dbReference>
<dbReference type="Gene3D" id="3.30.70.270">
    <property type="match status" value="1"/>
</dbReference>
<feature type="domain" description="PAS" evidence="2">
    <location>
        <begin position="264"/>
        <end position="301"/>
    </location>
</feature>
<evidence type="ECO:0000256" key="1">
    <source>
        <dbReference type="SAM" id="Phobius"/>
    </source>
</evidence>
<feature type="transmembrane region" description="Helical" evidence="1">
    <location>
        <begin position="20"/>
        <end position="38"/>
    </location>
</feature>
<keyword evidence="6" id="KW-1185">Reference proteome</keyword>
<dbReference type="RefSeq" id="WP_341627299.1">
    <property type="nucleotide sequence ID" value="NZ_JBAKBA010000009.1"/>
</dbReference>
<dbReference type="NCBIfam" id="TIGR00229">
    <property type="entry name" value="sensory_box"/>
    <property type="match status" value="2"/>
</dbReference>
<feature type="domain" description="PAC" evidence="3">
    <location>
        <begin position="208"/>
        <end position="260"/>
    </location>
</feature>
<proteinExistence type="predicted"/>
<dbReference type="NCBIfam" id="TIGR00254">
    <property type="entry name" value="GGDEF"/>
    <property type="match status" value="1"/>
</dbReference>
<comment type="caution">
    <text evidence="5">The sequence shown here is derived from an EMBL/GenBank/DDBJ whole genome shotgun (WGS) entry which is preliminary data.</text>
</comment>
<keyword evidence="1" id="KW-1133">Transmembrane helix</keyword>
<dbReference type="InterPro" id="IPR000160">
    <property type="entry name" value="GGDEF_dom"/>
</dbReference>
<name>A0ABU9HAI0_9GAMM</name>
<dbReference type="PANTHER" id="PTHR44757:SF2">
    <property type="entry name" value="BIOFILM ARCHITECTURE MAINTENANCE PROTEIN MBAA"/>
    <property type="match status" value="1"/>
</dbReference>
<dbReference type="SMART" id="SM00091">
    <property type="entry name" value="PAS"/>
    <property type="match status" value="2"/>
</dbReference>
<dbReference type="InterPro" id="IPR000014">
    <property type="entry name" value="PAS"/>
</dbReference>
<dbReference type="InterPro" id="IPR043128">
    <property type="entry name" value="Rev_trsase/Diguanyl_cyclase"/>
</dbReference>
<keyword evidence="1" id="KW-0812">Transmembrane</keyword>
<evidence type="ECO:0000259" key="2">
    <source>
        <dbReference type="PROSITE" id="PS50112"/>
    </source>
</evidence>
<feature type="domain" description="PAC" evidence="3">
    <location>
        <begin position="328"/>
        <end position="382"/>
    </location>
</feature>